<sequence length="300" mass="31172">MAAAANGGGGAAPAPAGPPSEYEPYLEVALAAAREAGAVIAAAWNAPKKIDTKSGDADLVTETDKKCEALVLGRIRAAFPDHKFIGEEGSAAQGFTDELTDAPTWMVDPVDGTTNFVHRFPFSCVSIGLTICKRPVVGVVFNPILNELYHAVVGGGAFLNGQPIRVSETAELKKAVIATELGTRRDSAFIDACFQRIRALGQGARSLRCTGSCALNLCSVAMGRLDVFYEIGLGGCWDLCAGALVLQEAGGRVLDPTGAPFNLMSRRVLGSNAHLGEAAAAILAQCPDAPDEPPALPLPQ</sequence>
<dbReference type="PRINTS" id="PR00377">
    <property type="entry name" value="IMPHPHTASES"/>
</dbReference>
<evidence type="ECO:0000256" key="3">
    <source>
        <dbReference type="ARBA" id="ARBA00005152"/>
    </source>
</evidence>
<evidence type="ECO:0000313" key="12">
    <source>
        <dbReference type="Proteomes" id="UP000239899"/>
    </source>
</evidence>
<organism evidence="11 12">
    <name type="scientific">Chlorella sorokiniana</name>
    <name type="common">Freshwater green alga</name>
    <dbReference type="NCBI Taxonomy" id="3076"/>
    <lineage>
        <taxon>Eukaryota</taxon>
        <taxon>Viridiplantae</taxon>
        <taxon>Chlorophyta</taxon>
        <taxon>core chlorophytes</taxon>
        <taxon>Trebouxiophyceae</taxon>
        <taxon>Chlorellales</taxon>
        <taxon>Chlorellaceae</taxon>
        <taxon>Chlorella clade</taxon>
        <taxon>Chlorella</taxon>
    </lineage>
</organism>
<comment type="pathway">
    <text evidence="3 10">Polyol metabolism; myo-inositol biosynthesis; myo-inositol from D-glucose 6-phosphate: step 2/2.</text>
</comment>
<keyword evidence="5" id="KW-0452">Lithium</keyword>
<feature type="binding site" evidence="9">
    <location>
        <position position="238"/>
    </location>
    <ligand>
        <name>Mg(2+)</name>
        <dbReference type="ChEBI" id="CHEBI:18420"/>
        <label>1</label>
        <note>catalytic</note>
    </ligand>
</feature>
<comment type="caution">
    <text evidence="11">The sequence shown here is derived from an EMBL/GenBank/DDBJ whole genome shotgun (WGS) entry which is preliminary data.</text>
</comment>
<dbReference type="InterPro" id="IPR020583">
    <property type="entry name" value="Inositol_monoP_metal-BS"/>
</dbReference>
<reference evidence="11 12" key="1">
    <citation type="journal article" date="2018" name="Plant J.">
        <title>Genome sequences of Chlorella sorokiniana UTEX 1602 and Micractinium conductrix SAG 241.80: implications to maltose excretion by a green alga.</title>
        <authorList>
            <person name="Arriola M.B."/>
            <person name="Velmurugan N."/>
            <person name="Zhang Y."/>
            <person name="Plunkett M.H."/>
            <person name="Hondzo H."/>
            <person name="Barney B.M."/>
        </authorList>
    </citation>
    <scope>NUCLEOTIDE SEQUENCE [LARGE SCALE GENOMIC DNA]</scope>
    <source>
        <strain evidence="12">UTEX 1602</strain>
    </source>
</reference>
<dbReference type="Pfam" id="PF00459">
    <property type="entry name" value="Inositol_P"/>
    <property type="match status" value="1"/>
</dbReference>
<keyword evidence="8 9" id="KW-0460">Magnesium</keyword>
<dbReference type="Gene3D" id="3.40.190.80">
    <property type="match status" value="1"/>
</dbReference>
<dbReference type="InterPro" id="IPR033942">
    <property type="entry name" value="IMPase"/>
</dbReference>
<protein>
    <recommendedName>
        <fullName evidence="10">Inositol-1-monophosphatase</fullName>
        <ecNumber evidence="10">3.1.3.25</ecNumber>
    </recommendedName>
</protein>
<dbReference type="STRING" id="3076.A0A2P6TPL9"/>
<comment type="cofactor">
    <cofactor evidence="2 9 10">
        <name>Mg(2+)</name>
        <dbReference type="ChEBI" id="CHEBI:18420"/>
    </cofactor>
</comment>
<dbReference type="CDD" id="cd01639">
    <property type="entry name" value="IMPase"/>
    <property type="match status" value="1"/>
</dbReference>
<evidence type="ECO:0000256" key="6">
    <source>
        <dbReference type="ARBA" id="ARBA00022723"/>
    </source>
</evidence>
<evidence type="ECO:0000313" key="11">
    <source>
        <dbReference type="EMBL" id="PRW55982.1"/>
    </source>
</evidence>
<dbReference type="GO" id="GO:0007165">
    <property type="term" value="P:signal transduction"/>
    <property type="evidence" value="ECO:0007669"/>
    <property type="project" value="TreeGrafter"/>
</dbReference>
<dbReference type="InterPro" id="IPR020550">
    <property type="entry name" value="Inositol_monophosphatase_CS"/>
</dbReference>
<evidence type="ECO:0000256" key="4">
    <source>
        <dbReference type="ARBA" id="ARBA00009759"/>
    </source>
</evidence>
<feature type="binding site" evidence="9">
    <location>
        <position position="108"/>
    </location>
    <ligand>
        <name>Mg(2+)</name>
        <dbReference type="ChEBI" id="CHEBI:18420"/>
        <label>1</label>
        <note>catalytic</note>
    </ligand>
</feature>
<dbReference type="PANTHER" id="PTHR20854">
    <property type="entry name" value="INOSITOL MONOPHOSPHATASE"/>
    <property type="match status" value="1"/>
</dbReference>
<evidence type="ECO:0000256" key="5">
    <source>
        <dbReference type="ARBA" id="ARBA00022671"/>
    </source>
</evidence>
<dbReference type="OrthoDB" id="10254945at2759"/>
<dbReference type="PANTHER" id="PTHR20854:SF4">
    <property type="entry name" value="INOSITOL-1-MONOPHOSPHATASE-RELATED"/>
    <property type="match status" value="1"/>
</dbReference>
<dbReference type="EC" id="3.1.3.25" evidence="10"/>
<keyword evidence="7 10" id="KW-0378">Hydrolase</keyword>
<dbReference type="UniPathway" id="UPA00823">
    <property type="reaction ID" value="UER00788"/>
</dbReference>
<dbReference type="GO" id="GO:0046872">
    <property type="term" value="F:metal ion binding"/>
    <property type="evidence" value="ECO:0007669"/>
    <property type="project" value="UniProtKB-KW"/>
</dbReference>
<gene>
    <name evidence="11" type="ORF">C2E21_5242</name>
</gene>
<evidence type="ECO:0000256" key="7">
    <source>
        <dbReference type="ARBA" id="ARBA00022801"/>
    </source>
</evidence>
<evidence type="ECO:0000256" key="8">
    <source>
        <dbReference type="ARBA" id="ARBA00022842"/>
    </source>
</evidence>
<keyword evidence="6 9" id="KW-0479">Metal-binding</keyword>
<comment type="catalytic activity">
    <reaction evidence="1 10">
        <text>a myo-inositol phosphate + H2O = myo-inositol + phosphate</text>
        <dbReference type="Rhea" id="RHEA:24056"/>
        <dbReference type="ChEBI" id="CHEBI:15377"/>
        <dbReference type="ChEBI" id="CHEBI:17268"/>
        <dbReference type="ChEBI" id="CHEBI:43474"/>
        <dbReference type="ChEBI" id="CHEBI:84139"/>
        <dbReference type="EC" id="3.1.3.25"/>
    </reaction>
</comment>
<accession>A0A2P6TPL9</accession>
<dbReference type="GO" id="GO:0046854">
    <property type="term" value="P:phosphatidylinositol phosphate biosynthetic process"/>
    <property type="evidence" value="ECO:0007669"/>
    <property type="project" value="InterPro"/>
</dbReference>
<dbReference type="GO" id="GO:0006021">
    <property type="term" value="P:inositol biosynthetic process"/>
    <property type="evidence" value="ECO:0007669"/>
    <property type="project" value="UniProtKB-UniPathway"/>
</dbReference>
<evidence type="ECO:0000256" key="2">
    <source>
        <dbReference type="ARBA" id="ARBA00001946"/>
    </source>
</evidence>
<dbReference type="FunFam" id="3.30.540.10:FF:000004">
    <property type="entry name" value="Inositol-1-monophosphatase"/>
    <property type="match status" value="1"/>
</dbReference>
<dbReference type="InterPro" id="IPR020552">
    <property type="entry name" value="Inositol_monoPase_Li-sen"/>
</dbReference>
<dbReference type="EMBL" id="LHPG02000009">
    <property type="protein sequence ID" value="PRW55982.1"/>
    <property type="molecule type" value="Genomic_DNA"/>
</dbReference>
<dbReference type="GO" id="GO:0008934">
    <property type="term" value="F:inositol monophosphate 1-phosphatase activity"/>
    <property type="evidence" value="ECO:0007669"/>
    <property type="project" value="InterPro"/>
</dbReference>
<dbReference type="InterPro" id="IPR000760">
    <property type="entry name" value="Inositol_monophosphatase-like"/>
</dbReference>
<name>A0A2P6TPL9_CHLSO</name>
<feature type="binding site" evidence="9">
    <location>
        <position position="111"/>
    </location>
    <ligand>
        <name>Mg(2+)</name>
        <dbReference type="ChEBI" id="CHEBI:18420"/>
        <label>1</label>
        <note>catalytic</note>
    </ligand>
</feature>
<dbReference type="PROSITE" id="PS00629">
    <property type="entry name" value="IMP_1"/>
    <property type="match status" value="1"/>
</dbReference>
<evidence type="ECO:0000256" key="9">
    <source>
        <dbReference type="PIRSR" id="PIRSR600760-2"/>
    </source>
</evidence>
<dbReference type="Proteomes" id="UP000239899">
    <property type="component" value="Unassembled WGS sequence"/>
</dbReference>
<dbReference type="PROSITE" id="PS00630">
    <property type="entry name" value="IMP_2"/>
    <property type="match status" value="1"/>
</dbReference>
<comment type="similarity">
    <text evidence="4 10">Belongs to the inositol monophosphatase superfamily.</text>
</comment>
<proteinExistence type="inferred from homology"/>
<keyword evidence="12" id="KW-1185">Reference proteome</keyword>
<dbReference type="Gene3D" id="3.30.540.10">
    <property type="entry name" value="Fructose-1,6-Bisphosphatase, subunit A, domain 1"/>
    <property type="match status" value="1"/>
</dbReference>
<dbReference type="PRINTS" id="PR00378">
    <property type="entry name" value="LIIMPHPHTASE"/>
</dbReference>
<evidence type="ECO:0000256" key="10">
    <source>
        <dbReference type="RuleBase" id="RU364068"/>
    </source>
</evidence>
<evidence type="ECO:0000256" key="1">
    <source>
        <dbReference type="ARBA" id="ARBA00001033"/>
    </source>
</evidence>
<dbReference type="SUPFAM" id="SSF56655">
    <property type="entry name" value="Carbohydrate phosphatase"/>
    <property type="match status" value="1"/>
</dbReference>
<dbReference type="FunFam" id="3.40.190.80:FF:000002">
    <property type="entry name" value="Inositol-1-monophosphatase"/>
    <property type="match status" value="1"/>
</dbReference>
<feature type="binding site" evidence="9">
    <location>
        <position position="87"/>
    </location>
    <ligand>
        <name>Mg(2+)</name>
        <dbReference type="ChEBI" id="CHEBI:18420"/>
        <label>1</label>
        <note>catalytic</note>
    </ligand>
</feature>
<dbReference type="AlphaFoldDB" id="A0A2P6TPL9"/>